<feature type="signal peptide" evidence="1">
    <location>
        <begin position="1"/>
        <end position="19"/>
    </location>
</feature>
<reference evidence="3" key="1">
    <citation type="journal article" date="2014" name="Science">
        <title>Ancient hybridizations among the ancestral genomes of bread wheat.</title>
        <authorList>
            <consortium name="International Wheat Genome Sequencing Consortium,"/>
            <person name="Marcussen T."/>
            <person name="Sandve S.R."/>
            <person name="Heier L."/>
            <person name="Spannagl M."/>
            <person name="Pfeifer M."/>
            <person name="Jakobsen K.S."/>
            <person name="Wulff B.B."/>
            <person name="Steuernagel B."/>
            <person name="Mayer K.F."/>
            <person name="Olsen O.A."/>
        </authorList>
    </citation>
    <scope>NUCLEOTIDE SEQUENCE [LARGE SCALE GENOMIC DNA]</scope>
    <source>
        <strain evidence="3">cv. AL8/78</strain>
    </source>
</reference>
<name>A0A452XGD1_AEGTS</name>
<evidence type="ECO:0000313" key="2">
    <source>
        <dbReference type="EnsemblPlants" id="AET0Gv20141200.34"/>
    </source>
</evidence>
<evidence type="ECO:0000256" key="1">
    <source>
        <dbReference type="SAM" id="SignalP"/>
    </source>
</evidence>
<organism evidence="2 3">
    <name type="scientific">Aegilops tauschii subsp. strangulata</name>
    <name type="common">Goatgrass</name>
    <dbReference type="NCBI Taxonomy" id="200361"/>
    <lineage>
        <taxon>Eukaryota</taxon>
        <taxon>Viridiplantae</taxon>
        <taxon>Streptophyta</taxon>
        <taxon>Embryophyta</taxon>
        <taxon>Tracheophyta</taxon>
        <taxon>Spermatophyta</taxon>
        <taxon>Magnoliopsida</taxon>
        <taxon>Liliopsida</taxon>
        <taxon>Poales</taxon>
        <taxon>Poaceae</taxon>
        <taxon>BOP clade</taxon>
        <taxon>Pooideae</taxon>
        <taxon>Triticodae</taxon>
        <taxon>Triticeae</taxon>
        <taxon>Triticinae</taxon>
        <taxon>Aegilops</taxon>
    </lineage>
</organism>
<dbReference type="EnsemblPlants" id="AET0Gv20141200.34">
    <property type="protein sequence ID" value="AET0Gv20141200.34"/>
    <property type="gene ID" value="AET0Gv20141200"/>
</dbReference>
<reference evidence="2" key="3">
    <citation type="submission" date="2019-03" db="UniProtKB">
        <authorList>
            <consortium name="EnsemblPlants"/>
        </authorList>
    </citation>
    <scope>IDENTIFICATION</scope>
</reference>
<sequence length="90" mass="9898">MALPWAFVLLPALFFLSSSVTNLFFSNSSSNGSGGRCSLCPQSPEVSFCPLSPEVSPCSQSPEVPYIVSTTYRTAYHFQPPRNWINGMFI</sequence>
<keyword evidence="3" id="KW-1185">Reference proteome</keyword>
<dbReference type="AlphaFoldDB" id="A0A452XGD1"/>
<reference evidence="3" key="2">
    <citation type="journal article" date="2017" name="Nat. Plants">
        <title>The Aegilops tauschii genome reveals multiple impacts of transposons.</title>
        <authorList>
            <person name="Zhao G."/>
            <person name="Zou C."/>
            <person name="Li K."/>
            <person name="Wang K."/>
            <person name="Li T."/>
            <person name="Gao L."/>
            <person name="Zhang X."/>
            <person name="Wang H."/>
            <person name="Yang Z."/>
            <person name="Liu X."/>
            <person name="Jiang W."/>
            <person name="Mao L."/>
            <person name="Kong X."/>
            <person name="Jiao Y."/>
            <person name="Jia J."/>
        </authorList>
    </citation>
    <scope>NUCLEOTIDE SEQUENCE [LARGE SCALE GENOMIC DNA]</scope>
    <source>
        <strain evidence="3">cv. AL8/78</strain>
    </source>
</reference>
<protein>
    <submittedName>
        <fullName evidence="2">Uncharacterized protein</fullName>
    </submittedName>
</protein>
<dbReference type="Gramene" id="AET0Gv20141200.34">
    <property type="protein sequence ID" value="AET0Gv20141200.34"/>
    <property type="gene ID" value="AET0Gv20141200"/>
</dbReference>
<evidence type="ECO:0000313" key="3">
    <source>
        <dbReference type="Proteomes" id="UP000015105"/>
    </source>
</evidence>
<keyword evidence="1" id="KW-0732">Signal</keyword>
<dbReference type="Proteomes" id="UP000015105">
    <property type="component" value="Unassembled WGS sequence"/>
</dbReference>
<proteinExistence type="predicted"/>
<feature type="chain" id="PRO_5019057459" evidence="1">
    <location>
        <begin position="20"/>
        <end position="90"/>
    </location>
</feature>
<accession>A0A452XGD1</accession>